<accession>A0A2P5YPF8</accession>
<evidence type="ECO:0000313" key="3">
    <source>
        <dbReference type="Proteomes" id="UP000239757"/>
    </source>
</evidence>
<evidence type="ECO:0000256" key="1">
    <source>
        <dbReference type="SAM" id="MobiDB-lite"/>
    </source>
</evidence>
<feature type="region of interest" description="Disordered" evidence="1">
    <location>
        <begin position="19"/>
        <end position="42"/>
    </location>
</feature>
<evidence type="ECO:0000313" key="2">
    <source>
        <dbReference type="EMBL" id="PPS17470.1"/>
    </source>
</evidence>
<dbReference type="Proteomes" id="UP000239757">
    <property type="component" value="Unassembled WGS sequence"/>
</dbReference>
<dbReference type="EMBL" id="KZ662922">
    <property type="protein sequence ID" value="PPS17470.1"/>
    <property type="molecule type" value="Genomic_DNA"/>
</dbReference>
<organism evidence="2 3">
    <name type="scientific">Gossypium barbadense</name>
    <name type="common">Sea Island cotton</name>
    <name type="synonym">Hibiscus barbadensis</name>
    <dbReference type="NCBI Taxonomy" id="3634"/>
    <lineage>
        <taxon>Eukaryota</taxon>
        <taxon>Viridiplantae</taxon>
        <taxon>Streptophyta</taxon>
        <taxon>Embryophyta</taxon>
        <taxon>Tracheophyta</taxon>
        <taxon>Spermatophyta</taxon>
        <taxon>Magnoliopsida</taxon>
        <taxon>eudicotyledons</taxon>
        <taxon>Gunneridae</taxon>
        <taxon>Pentapetalae</taxon>
        <taxon>rosids</taxon>
        <taxon>malvids</taxon>
        <taxon>Malvales</taxon>
        <taxon>Malvaceae</taxon>
        <taxon>Malvoideae</taxon>
        <taxon>Gossypium</taxon>
    </lineage>
</organism>
<protein>
    <submittedName>
        <fullName evidence="2">Uncharacterized protein</fullName>
    </submittedName>
</protein>
<gene>
    <name evidence="2" type="ORF">GOBAR_AA03110</name>
</gene>
<proteinExistence type="predicted"/>
<sequence length="90" mass="9983">MVHTTRSQEYKRQRRLQHRNLKHNSATMAVPPASAGPWSQTSMSIGGGGCELELSSSLGVKLKEQVGSEYRVLLQLNFDTCKLQGVSMHL</sequence>
<reference evidence="2 3" key="1">
    <citation type="submission" date="2015-01" db="EMBL/GenBank/DDBJ databases">
        <title>Genome of allotetraploid Gossypium barbadense reveals genomic plasticity and fiber elongation in cotton evolution.</title>
        <authorList>
            <person name="Chen X."/>
            <person name="Liu X."/>
            <person name="Zhao B."/>
            <person name="Zheng H."/>
            <person name="Hu Y."/>
            <person name="Lu G."/>
            <person name="Yang C."/>
            <person name="Chen J."/>
            <person name="Shan C."/>
            <person name="Zhang L."/>
            <person name="Zhou Y."/>
            <person name="Wang L."/>
            <person name="Guo W."/>
            <person name="Bai Y."/>
            <person name="Ruan J."/>
            <person name="Shangguan X."/>
            <person name="Mao Y."/>
            <person name="Jiang J."/>
            <person name="Zhu Y."/>
            <person name="Lei J."/>
            <person name="Kang H."/>
            <person name="Chen S."/>
            <person name="He X."/>
            <person name="Wang R."/>
            <person name="Wang Y."/>
            <person name="Chen J."/>
            <person name="Wang L."/>
            <person name="Yu S."/>
            <person name="Wang B."/>
            <person name="Wei J."/>
            <person name="Song S."/>
            <person name="Lu X."/>
            <person name="Gao Z."/>
            <person name="Gu W."/>
            <person name="Deng X."/>
            <person name="Ma D."/>
            <person name="Wang S."/>
            <person name="Liang W."/>
            <person name="Fang L."/>
            <person name="Cai C."/>
            <person name="Zhu X."/>
            <person name="Zhou B."/>
            <person name="Zhang Y."/>
            <person name="Chen Z."/>
            <person name="Xu S."/>
            <person name="Zhu R."/>
            <person name="Wang S."/>
            <person name="Zhang T."/>
            <person name="Zhao G."/>
        </authorList>
    </citation>
    <scope>NUCLEOTIDE SEQUENCE [LARGE SCALE GENOMIC DNA]</scope>
    <source>
        <strain evidence="3">cv. Xinhai21</strain>
        <tissue evidence="2">Leaf</tissue>
    </source>
</reference>
<name>A0A2P5YPF8_GOSBA</name>
<dbReference type="AlphaFoldDB" id="A0A2P5YPF8"/>